<protein>
    <submittedName>
        <fullName evidence="1">Uncharacterized protein</fullName>
    </submittedName>
</protein>
<accession>A0A974CAW0</accession>
<organism evidence="1 2">
    <name type="scientific">Xenopus laevis</name>
    <name type="common">African clawed frog</name>
    <dbReference type="NCBI Taxonomy" id="8355"/>
    <lineage>
        <taxon>Eukaryota</taxon>
        <taxon>Metazoa</taxon>
        <taxon>Chordata</taxon>
        <taxon>Craniata</taxon>
        <taxon>Vertebrata</taxon>
        <taxon>Euteleostomi</taxon>
        <taxon>Amphibia</taxon>
        <taxon>Batrachia</taxon>
        <taxon>Anura</taxon>
        <taxon>Pipoidea</taxon>
        <taxon>Pipidae</taxon>
        <taxon>Xenopodinae</taxon>
        <taxon>Xenopus</taxon>
        <taxon>Xenopus</taxon>
    </lineage>
</organism>
<dbReference type="EMBL" id="CM004479">
    <property type="protein sequence ID" value="OCT69758.1"/>
    <property type="molecule type" value="Genomic_DNA"/>
</dbReference>
<gene>
    <name evidence="1" type="ORF">XELAEV_18036683mg</name>
</gene>
<dbReference type="AlphaFoldDB" id="A0A974CAW0"/>
<evidence type="ECO:0000313" key="2">
    <source>
        <dbReference type="Proteomes" id="UP000694892"/>
    </source>
</evidence>
<sequence>MRRALEVSGEGLLCLCEDVRRSVGEMLICVTNVLWFQLPVLQSVPVIPVKSCLIKSVPWFIELCGLMLSTFYTKHLHYQPP</sequence>
<reference evidence="2" key="1">
    <citation type="journal article" date="2016" name="Nature">
        <title>Genome evolution in the allotetraploid frog Xenopus laevis.</title>
        <authorList>
            <person name="Session A.M."/>
            <person name="Uno Y."/>
            <person name="Kwon T."/>
            <person name="Chapman J.A."/>
            <person name="Toyoda A."/>
            <person name="Takahashi S."/>
            <person name="Fukui A."/>
            <person name="Hikosaka A."/>
            <person name="Suzuki A."/>
            <person name="Kondo M."/>
            <person name="van Heeringen S.J."/>
            <person name="Quigley I."/>
            <person name="Heinz S."/>
            <person name="Ogino H."/>
            <person name="Ochi H."/>
            <person name="Hellsten U."/>
            <person name="Lyons J.B."/>
            <person name="Simakov O."/>
            <person name="Putnam N."/>
            <person name="Stites J."/>
            <person name="Kuroki Y."/>
            <person name="Tanaka T."/>
            <person name="Michiue T."/>
            <person name="Watanabe M."/>
            <person name="Bogdanovic O."/>
            <person name="Lister R."/>
            <person name="Georgiou G."/>
            <person name="Paranjpe S.S."/>
            <person name="van Kruijsbergen I."/>
            <person name="Shu S."/>
            <person name="Carlson J."/>
            <person name="Kinoshita T."/>
            <person name="Ohta Y."/>
            <person name="Mawaribuchi S."/>
            <person name="Jenkins J."/>
            <person name="Grimwood J."/>
            <person name="Schmutz J."/>
            <person name="Mitros T."/>
            <person name="Mozaffari S.V."/>
            <person name="Suzuki Y."/>
            <person name="Haramoto Y."/>
            <person name="Yamamoto T.S."/>
            <person name="Takagi C."/>
            <person name="Heald R."/>
            <person name="Miller K."/>
            <person name="Haudenschild C."/>
            <person name="Kitzman J."/>
            <person name="Nakayama T."/>
            <person name="Izutsu Y."/>
            <person name="Robert J."/>
            <person name="Fortriede J."/>
            <person name="Burns K."/>
            <person name="Lotay V."/>
            <person name="Karimi K."/>
            <person name="Yasuoka Y."/>
            <person name="Dichmann D.S."/>
            <person name="Flajnik M.F."/>
            <person name="Houston D.W."/>
            <person name="Shendure J."/>
            <person name="DuPasquier L."/>
            <person name="Vize P.D."/>
            <person name="Zorn A.M."/>
            <person name="Ito M."/>
            <person name="Marcotte E.M."/>
            <person name="Wallingford J.B."/>
            <person name="Ito Y."/>
            <person name="Asashima M."/>
            <person name="Ueno N."/>
            <person name="Matsuda Y."/>
            <person name="Veenstra G.J."/>
            <person name="Fujiyama A."/>
            <person name="Harland R.M."/>
            <person name="Taira M."/>
            <person name="Rokhsar D.S."/>
        </authorList>
    </citation>
    <scope>NUCLEOTIDE SEQUENCE [LARGE SCALE GENOMIC DNA]</scope>
    <source>
        <strain evidence="2">J</strain>
    </source>
</reference>
<proteinExistence type="predicted"/>
<dbReference type="Proteomes" id="UP000694892">
    <property type="component" value="Chromosome 7S"/>
</dbReference>
<evidence type="ECO:0000313" key="1">
    <source>
        <dbReference type="EMBL" id="OCT69758.1"/>
    </source>
</evidence>
<name>A0A974CAW0_XENLA</name>